<organism evidence="1 2">
    <name type="scientific">Actinidia rufa</name>
    <dbReference type="NCBI Taxonomy" id="165716"/>
    <lineage>
        <taxon>Eukaryota</taxon>
        <taxon>Viridiplantae</taxon>
        <taxon>Streptophyta</taxon>
        <taxon>Embryophyta</taxon>
        <taxon>Tracheophyta</taxon>
        <taxon>Spermatophyta</taxon>
        <taxon>Magnoliopsida</taxon>
        <taxon>eudicotyledons</taxon>
        <taxon>Gunneridae</taxon>
        <taxon>Pentapetalae</taxon>
        <taxon>asterids</taxon>
        <taxon>Ericales</taxon>
        <taxon>Actinidiaceae</taxon>
        <taxon>Actinidia</taxon>
    </lineage>
</organism>
<dbReference type="Gene3D" id="3.40.30.10">
    <property type="entry name" value="Glutaredoxin"/>
    <property type="match status" value="1"/>
</dbReference>
<name>A0A7J0GCG6_9ERIC</name>
<evidence type="ECO:0000313" key="1">
    <source>
        <dbReference type="EMBL" id="GFZ08480.1"/>
    </source>
</evidence>
<dbReference type="AlphaFoldDB" id="A0A7J0GCG6"/>
<dbReference type="OrthoDB" id="20229at2759"/>
<reference evidence="1 2" key="1">
    <citation type="submission" date="2019-07" db="EMBL/GenBank/DDBJ databases">
        <title>De Novo Assembly of kiwifruit Actinidia rufa.</title>
        <authorList>
            <person name="Sugita-Konishi S."/>
            <person name="Sato K."/>
            <person name="Mori E."/>
            <person name="Abe Y."/>
            <person name="Kisaki G."/>
            <person name="Hamano K."/>
            <person name="Suezawa K."/>
            <person name="Otani M."/>
            <person name="Fukuda T."/>
            <person name="Manabe T."/>
            <person name="Gomi K."/>
            <person name="Tabuchi M."/>
            <person name="Akimitsu K."/>
            <person name="Kataoka I."/>
        </authorList>
    </citation>
    <scope>NUCLEOTIDE SEQUENCE [LARGE SCALE GENOMIC DNA]</scope>
    <source>
        <strain evidence="2">cv. Fuchu</strain>
    </source>
</reference>
<protein>
    <submittedName>
        <fullName evidence="1">Thioredoxin superfamily protein</fullName>
    </submittedName>
</protein>
<gene>
    <name evidence="1" type="ORF">Acr_20g0002880</name>
</gene>
<comment type="caution">
    <text evidence="1">The sequence shown here is derived from an EMBL/GenBank/DDBJ whole genome shotgun (WGS) entry which is preliminary data.</text>
</comment>
<dbReference type="EMBL" id="BJWL01000020">
    <property type="protein sequence ID" value="GFZ08480.1"/>
    <property type="molecule type" value="Genomic_DNA"/>
</dbReference>
<keyword evidence="2" id="KW-1185">Reference proteome</keyword>
<evidence type="ECO:0000313" key="2">
    <source>
        <dbReference type="Proteomes" id="UP000585474"/>
    </source>
</evidence>
<accession>A0A7J0GCG6</accession>
<proteinExistence type="predicted"/>
<sequence length="122" mass="13222">MARAICCLGSAKDWCSGSGGDGRVDCSCGGVGDRGGIWYSNKNLSFGIVDLGLFPNAAEKFGISLGSSDKLPTFILFESGIEITRFPELDFVAKAFNPPISKKLLCRHFELDRHLLDYINGK</sequence>
<dbReference type="Proteomes" id="UP000585474">
    <property type="component" value="Unassembled WGS sequence"/>
</dbReference>